<dbReference type="AlphaFoldDB" id="A0AA38WJR7"/>
<dbReference type="InterPro" id="IPR051871">
    <property type="entry name" value="GMC_Oxidoreductase-Related"/>
</dbReference>
<dbReference type="Proteomes" id="UP001172457">
    <property type="component" value="Chromosome 4"/>
</dbReference>
<keyword evidence="5" id="KW-1185">Reference proteome</keyword>
<keyword evidence="3" id="KW-0274">FAD</keyword>
<dbReference type="PANTHER" id="PTHR45968">
    <property type="entry name" value="OSJNBA0019K04.7 PROTEIN"/>
    <property type="match status" value="1"/>
</dbReference>
<dbReference type="SUPFAM" id="SSF51905">
    <property type="entry name" value="FAD/NAD(P)-binding domain"/>
    <property type="match status" value="1"/>
</dbReference>
<evidence type="ECO:0000256" key="1">
    <source>
        <dbReference type="ARBA" id="ARBA00001974"/>
    </source>
</evidence>
<evidence type="ECO:0000313" key="5">
    <source>
        <dbReference type="Proteomes" id="UP001172457"/>
    </source>
</evidence>
<keyword evidence="2" id="KW-0285">Flavoprotein</keyword>
<comment type="cofactor">
    <cofactor evidence="1">
        <name>FAD</name>
        <dbReference type="ChEBI" id="CHEBI:57692"/>
    </cofactor>
</comment>
<evidence type="ECO:0000313" key="4">
    <source>
        <dbReference type="EMBL" id="KAJ9551016.1"/>
    </source>
</evidence>
<accession>A0AA38WJR7</accession>
<dbReference type="InterPro" id="IPR036188">
    <property type="entry name" value="FAD/NAD-bd_sf"/>
</dbReference>
<evidence type="ECO:0000256" key="2">
    <source>
        <dbReference type="ARBA" id="ARBA00022630"/>
    </source>
</evidence>
<organism evidence="4 5">
    <name type="scientific">Centaurea solstitialis</name>
    <name type="common">yellow star-thistle</name>
    <dbReference type="NCBI Taxonomy" id="347529"/>
    <lineage>
        <taxon>Eukaryota</taxon>
        <taxon>Viridiplantae</taxon>
        <taxon>Streptophyta</taxon>
        <taxon>Embryophyta</taxon>
        <taxon>Tracheophyta</taxon>
        <taxon>Spermatophyta</taxon>
        <taxon>Magnoliopsida</taxon>
        <taxon>eudicotyledons</taxon>
        <taxon>Gunneridae</taxon>
        <taxon>Pentapetalae</taxon>
        <taxon>asterids</taxon>
        <taxon>campanulids</taxon>
        <taxon>Asterales</taxon>
        <taxon>Asteraceae</taxon>
        <taxon>Carduoideae</taxon>
        <taxon>Cardueae</taxon>
        <taxon>Centaureinae</taxon>
        <taxon>Centaurea</taxon>
    </lineage>
</organism>
<gene>
    <name evidence="4" type="ORF">OSB04_015061</name>
</gene>
<evidence type="ECO:0008006" key="6">
    <source>
        <dbReference type="Google" id="ProtNLM"/>
    </source>
</evidence>
<reference evidence="4" key="1">
    <citation type="submission" date="2023-03" db="EMBL/GenBank/DDBJ databases">
        <title>Chromosome-scale reference genome and RAD-based genetic map of yellow starthistle (Centaurea solstitialis) reveal putative structural variation and QTLs associated with invader traits.</title>
        <authorList>
            <person name="Reatini B."/>
            <person name="Cang F.A."/>
            <person name="Jiang Q."/>
            <person name="Mckibben M.T.W."/>
            <person name="Barker M.S."/>
            <person name="Rieseberg L.H."/>
            <person name="Dlugosch K.M."/>
        </authorList>
    </citation>
    <scope>NUCLEOTIDE SEQUENCE</scope>
    <source>
        <strain evidence="4">CAN-66</strain>
        <tissue evidence="4">Leaf</tissue>
    </source>
</reference>
<dbReference type="EMBL" id="JARYMX010000004">
    <property type="protein sequence ID" value="KAJ9551016.1"/>
    <property type="molecule type" value="Genomic_DNA"/>
</dbReference>
<evidence type="ECO:0000256" key="3">
    <source>
        <dbReference type="ARBA" id="ARBA00022827"/>
    </source>
</evidence>
<protein>
    <recommendedName>
        <fullName evidence="6">Glucose-methanol-choline oxidoreductase N-terminal domain-containing protein</fullName>
    </recommendedName>
</protein>
<sequence length="179" mass="20459">MSPLYRRYIAVMVADGSQSSFWHDKAVGHGISLCERFPRLFSLEVNKRATFKERWSWVNGAWQGTWEWRTILRGRSLEDFNNLVNLLLSSDFKISGTDTWRWSWENKDESYLGFTYEATDFTPAHEYDYIIVGGGTAGCPLAATLSEKFSVLLLERGGVAGSDPNVLYETNLHYKKNGL</sequence>
<name>A0AA38WJR7_9ASTR</name>
<dbReference type="PANTHER" id="PTHR45968:SF36">
    <property type="entry name" value="(R)-MANDELONITRILE LYASE 4-RELATED"/>
    <property type="match status" value="1"/>
</dbReference>
<dbReference type="Gene3D" id="3.50.50.60">
    <property type="entry name" value="FAD/NAD(P)-binding domain"/>
    <property type="match status" value="1"/>
</dbReference>
<proteinExistence type="predicted"/>
<comment type="caution">
    <text evidence="4">The sequence shown here is derived from an EMBL/GenBank/DDBJ whole genome shotgun (WGS) entry which is preliminary data.</text>
</comment>